<protein>
    <submittedName>
        <fullName evidence="1">HAD-like domain-containing protein</fullName>
    </submittedName>
</protein>
<dbReference type="InterPro" id="IPR044924">
    <property type="entry name" value="HAD-SF_hydro_IA_REG-2-like_cap"/>
</dbReference>
<name>A0AAD7E1H9_MYCRO</name>
<dbReference type="Pfam" id="PF00702">
    <property type="entry name" value="Hydrolase"/>
    <property type="match status" value="1"/>
</dbReference>
<evidence type="ECO:0000313" key="2">
    <source>
        <dbReference type="Proteomes" id="UP001221757"/>
    </source>
</evidence>
<dbReference type="InterPro" id="IPR051828">
    <property type="entry name" value="HAD-like_hydrolase_domain"/>
</dbReference>
<dbReference type="SUPFAM" id="SSF56784">
    <property type="entry name" value="HAD-like"/>
    <property type="match status" value="1"/>
</dbReference>
<comment type="caution">
    <text evidence="1">The sequence shown here is derived from an EMBL/GenBank/DDBJ whole genome shotgun (WGS) entry which is preliminary data.</text>
</comment>
<sequence length="253" mass="27987">MTIRLVTFDVLHTLITPRYPIHIQYARAFEPYLGTLDPQALKRSFGLALRQLQAEKPVYGEKGTSAWWTDVIQRTALGAGAEPQALNASLSDIVQTLMSTFSTKQGYKAFDDSLPILDALHNDLHVRTAVVSNADSRILSVLKDLAFPAYLSPILLSESEGVEKPSPEIFLRALQRVNAELKDPITPSECVHVGDELECDYIGARDVGMHALLLERAGAEDQRGRGDVSGESGESVHVVKDMHEVLEWIRARL</sequence>
<dbReference type="InterPro" id="IPR006439">
    <property type="entry name" value="HAD-SF_hydro_IA"/>
</dbReference>
<dbReference type="GO" id="GO:0016791">
    <property type="term" value="F:phosphatase activity"/>
    <property type="evidence" value="ECO:0007669"/>
    <property type="project" value="UniProtKB-ARBA"/>
</dbReference>
<keyword evidence="2" id="KW-1185">Reference proteome</keyword>
<dbReference type="AlphaFoldDB" id="A0AAD7E1H9"/>
<dbReference type="InterPro" id="IPR023214">
    <property type="entry name" value="HAD_sf"/>
</dbReference>
<dbReference type="GO" id="GO:0005634">
    <property type="term" value="C:nucleus"/>
    <property type="evidence" value="ECO:0007669"/>
    <property type="project" value="TreeGrafter"/>
</dbReference>
<dbReference type="Proteomes" id="UP001221757">
    <property type="component" value="Unassembled WGS sequence"/>
</dbReference>
<dbReference type="EMBL" id="JARKIE010000013">
    <property type="protein sequence ID" value="KAJ7703100.1"/>
    <property type="molecule type" value="Genomic_DNA"/>
</dbReference>
<dbReference type="Gene3D" id="3.40.50.1000">
    <property type="entry name" value="HAD superfamily/HAD-like"/>
    <property type="match status" value="1"/>
</dbReference>
<dbReference type="InterPro" id="IPR036412">
    <property type="entry name" value="HAD-like_sf"/>
</dbReference>
<dbReference type="SFLD" id="SFLDS00003">
    <property type="entry name" value="Haloacid_Dehalogenase"/>
    <property type="match status" value="1"/>
</dbReference>
<dbReference type="NCBIfam" id="TIGR01549">
    <property type="entry name" value="HAD-SF-IA-v1"/>
    <property type="match status" value="1"/>
</dbReference>
<evidence type="ECO:0000313" key="1">
    <source>
        <dbReference type="EMBL" id="KAJ7703100.1"/>
    </source>
</evidence>
<dbReference type="PANTHER" id="PTHR46191">
    <property type="match status" value="1"/>
</dbReference>
<dbReference type="PANTHER" id="PTHR46191:SF2">
    <property type="entry name" value="HALOACID DEHALOGENASE-LIKE HYDROLASE DOMAIN-CONTAINING PROTEIN 3"/>
    <property type="match status" value="1"/>
</dbReference>
<organism evidence="1 2">
    <name type="scientific">Mycena rosella</name>
    <name type="common">Pink bonnet</name>
    <name type="synonym">Agaricus rosellus</name>
    <dbReference type="NCBI Taxonomy" id="1033263"/>
    <lineage>
        <taxon>Eukaryota</taxon>
        <taxon>Fungi</taxon>
        <taxon>Dikarya</taxon>
        <taxon>Basidiomycota</taxon>
        <taxon>Agaricomycotina</taxon>
        <taxon>Agaricomycetes</taxon>
        <taxon>Agaricomycetidae</taxon>
        <taxon>Agaricales</taxon>
        <taxon>Marasmiineae</taxon>
        <taxon>Mycenaceae</taxon>
        <taxon>Mycena</taxon>
    </lineage>
</organism>
<accession>A0AAD7E1H9</accession>
<dbReference type="Gene3D" id="1.10.150.720">
    <property type="entry name" value="Haloacid dehalogenase-like hydrolase"/>
    <property type="match status" value="1"/>
</dbReference>
<dbReference type="SFLD" id="SFLDG01129">
    <property type="entry name" value="C1.5:_HAD__Beta-PGM__Phosphata"/>
    <property type="match status" value="1"/>
</dbReference>
<gene>
    <name evidence="1" type="ORF">B0H17DRAFT_1041668</name>
</gene>
<reference evidence="1" key="1">
    <citation type="submission" date="2023-03" db="EMBL/GenBank/DDBJ databases">
        <title>Massive genome expansion in bonnet fungi (Mycena s.s.) driven by repeated elements and novel gene families across ecological guilds.</title>
        <authorList>
            <consortium name="Lawrence Berkeley National Laboratory"/>
            <person name="Harder C.B."/>
            <person name="Miyauchi S."/>
            <person name="Viragh M."/>
            <person name="Kuo A."/>
            <person name="Thoen E."/>
            <person name="Andreopoulos B."/>
            <person name="Lu D."/>
            <person name="Skrede I."/>
            <person name="Drula E."/>
            <person name="Henrissat B."/>
            <person name="Morin E."/>
            <person name="Kohler A."/>
            <person name="Barry K."/>
            <person name="LaButti K."/>
            <person name="Morin E."/>
            <person name="Salamov A."/>
            <person name="Lipzen A."/>
            <person name="Mereny Z."/>
            <person name="Hegedus B."/>
            <person name="Baldrian P."/>
            <person name="Stursova M."/>
            <person name="Weitz H."/>
            <person name="Taylor A."/>
            <person name="Grigoriev I.V."/>
            <person name="Nagy L.G."/>
            <person name="Martin F."/>
            <person name="Kauserud H."/>
        </authorList>
    </citation>
    <scope>NUCLEOTIDE SEQUENCE</scope>
    <source>
        <strain evidence="1">CBHHK067</strain>
    </source>
</reference>
<proteinExistence type="predicted"/>